<dbReference type="KEGG" id="lfa:LFA_1195"/>
<reference evidence="2" key="1">
    <citation type="submission" date="2014-09" db="EMBL/GenBank/DDBJ databases">
        <authorList>
            <person name="Gomez-Valero L."/>
        </authorList>
    </citation>
    <scope>NUCLEOTIDE SEQUENCE [LARGE SCALE GENOMIC DNA]</scope>
    <source>
        <strain evidence="2">ATCC700992</strain>
    </source>
</reference>
<evidence type="ECO:0000313" key="1">
    <source>
        <dbReference type="EMBL" id="CEG56626.1"/>
    </source>
</evidence>
<dbReference type="EMBL" id="LN614827">
    <property type="protein sequence ID" value="CEG56626.1"/>
    <property type="molecule type" value="Genomic_DNA"/>
</dbReference>
<name>A0A098G3S6_9GAMM</name>
<organism evidence="1 2">
    <name type="scientific">Legionella fallonii LLAP-10</name>
    <dbReference type="NCBI Taxonomy" id="1212491"/>
    <lineage>
        <taxon>Bacteria</taxon>
        <taxon>Pseudomonadati</taxon>
        <taxon>Pseudomonadota</taxon>
        <taxon>Gammaproteobacteria</taxon>
        <taxon>Legionellales</taxon>
        <taxon>Legionellaceae</taxon>
        <taxon>Legionella</taxon>
    </lineage>
</organism>
<protein>
    <submittedName>
        <fullName evidence="1">Uncharacterized protein</fullName>
    </submittedName>
</protein>
<dbReference type="HOGENOM" id="CLU_2409612_0_0_6"/>
<evidence type="ECO:0000313" key="2">
    <source>
        <dbReference type="Proteomes" id="UP000032430"/>
    </source>
</evidence>
<dbReference type="AlphaFoldDB" id="A0A098G3S6"/>
<accession>A0A098G3S6</accession>
<gene>
    <name evidence="1" type="ORF">LFA_1195</name>
</gene>
<keyword evidence="2" id="KW-1185">Reference proteome</keyword>
<sequence>MLFDGGYGIHQVAFAGLDEYRLSSVIRNSFENGQTRRESIENQIRAKINQPLGLVMTLKITIPDIIWPTSARKAIITQKELKDDVRIYNDFA</sequence>
<proteinExistence type="predicted"/>
<dbReference type="Proteomes" id="UP000032430">
    <property type="component" value="Chromosome I"/>
</dbReference>